<evidence type="ECO:0000313" key="5">
    <source>
        <dbReference type="Proteomes" id="UP001314205"/>
    </source>
</evidence>
<protein>
    <recommendedName>
        <fullName evidence="6">Retinol dehydrogenase 11</fullName>
    </recommendedName>
</protein>
<keyword evidence="5" id="KW-1185">Reference proteome</keyword>
<accession>A0AAV1M7Z9</accession>
<dbReference type="EMBL" id="CAVLGL010000159">
    <property type="protein sequence ID" value="CAK1603786.1"/>
    <property type="molecule type" value="Genomic_DNA"/>
</dbReference>
<feature type="signal peptide" evidence="3">
    <location>
        <begin position="1"/>
        <end position="15"/>
    </location>
</feature>
<keyword evidence="3" id="KW-0732">Signal</keyword>
<dbReference type="SUPFAM" id="SSF51735">
    <property type="entry name" value="NAD(P)-binding Rossmann-fold domains"/>
    <property type="match status" value="1"/>
</dbReference>
<dbReference type="GO" id="GO:0016491">
    <property type="term" value="F:oxidoreductase activity"/>
    <property type="evidence" value="ECO:0007669"/>
    <property type="project" value="UniProtKB-KW"/>
</dbReference>
<dbReference type="PRINTS" id="PR00080">
    <property type="entry name" value="SDRFAMILY"/>
</dbReference>
<organism evidence="4 5">
    <name type="scientific">Parnassius mnemosyne</name>
    <name type="common">clouded apollo</name>
    <dbReference type="NCBI Taxonomy" id="213953"/>
    <lineage>
        <taxon>Eukaryota</taxon>
        <taxon>Metazoa</taxon>
        <taxon>Ecdysozoa</taxon>
        <taxon>Arthropoda</taxon>
        <taxon>Hexapoda</taxon>
        <taxon>Insecta</taxon>
        <taxon>Pterygota</taxon>
        <taxon>Neoptera</taxon>
        <taxon>Endopterygota</taxon>
        <taxon>Lepidoptera</taxon>
        <taxon>Glossata</taxon>
        <taxon>Ditrysia</taxon>
        <taxon>Papilionoidea</taxon>
        <taxon>Papilionidae</taxon>
        <taxon>Parnassiinae</taxon>
        <taxon>Parnassini</taxon>
        <taxon>Parnassius</taxon>
        <taxon>Driopa</taxon>
    </lineage>
</organism>
<dbReference type="PANTHER" id="PTHR43157:SF31">
    <property type="entry name" value="PHOSPHATIDYLINOSITOL-GLYCAN BIOSYNTHESIS CLASS F PROTEIN"/>
    <property type="match status" value="1"/>
</dbReference>
<name>A0AAV1M7Z9_9NEOP</name>
<dbReference type="AlphaFoldDB" id="A0AAV1M7Z9"/>
<comment type="caution">
    <text evidence="4">The sequence shown here is derived from an EMBL/GenBank/DDBJ whole genome shotgun (WGS) entry which is preliminary data.</text>
</comment>
<dbReference type="Proteomes" id="UP001314205">
    <property type="component" value="Unassembled WGS sequence"/>
</dbReference>
<proteinExistence type="inferred from homology"/>
<dbReference type="Gene3D" id="3.40.50.720">
    <property type="entry name" value="NAD(P)-binding Rossmann-like Domain"/>
    <property type="match status" value="1"/>
</dbReference>
<reference evidence="4 5" key="1">
    <citation type="submission" date="2023-11" db="EMBL/GenBank/DDBJ databases">
        <authorList>
            <person name="Hedman E."/>
            <person name="Englund M."/>
            <person name="Stromberg M."/>
            <person name="Nyberg Akerstrom W."/>
            <person name="Nylinder S."/>
            <person name="Jareborg N."/>
            <person name="Kallberg Y."/>
            <person name="Kronander E."/>
        </authorList>
    </citation>
    <scope>NUCLEOTIDE SEQUENCE [LARGE SCALE GENOMIC DNA]</scope>
</reference>
<sequence>MFAILSVVVLTLVLAVMVGLYQKNTNAMCKSRKRLDGKTAIITGGTTGMGLRIAIDFADRGAKVIVACPYPDEGTSAIKTVNDKTGSEKVIYKYLDLASLESVRSFAADIMNTEDRLDILVNNAGVGSIGDFLTKDGMHIIMQVNYFGHFLLTLLLLPLLKKTGRPLEPSRIVNTSSIFHNVGKIDFKNLNKTNYWYEFQIYAHSKLALVLFARELTCRLRGSRDTYVVINSVDPGAVGTNIFYSLDSIRGAVIKFLFYYMFKTPWEGAQTAIHVVMDKKAGEVSGEFFKNCKRASAHWNAYNEKVAKQLWEESVRLVKMSDEELNRCFLDL</sequence>
<dbReference type="InterPro" id="IPR002347">
    <property type="entry name" value="SDR_fam"/>
</dbReference>
<gene>
    <name evidence="4" type="ORF">PARMNEM_LOCUS22093</name>
</gene>
<dbReference type="Pfam" id="PF00106">
    <property type="entry name" value="adh_short"/>
    <property type="match status" value="1"/>
</dbReference>
<keyword evidence="1" id="KW-0560">Oxidoreductase</keyword>
<comment type="similarity">
    <text evidence="2">Belongs to the short-chain dehydrogenases/reductases (SDR) family.</text>
</comment>
<evidence type="ECO:0000256" key="1">
    <source>
        <dbReference type="ARBA" id="ARBA00023002"/>
    </source>
</evidence>
<dbReference type="PRINTS" id="PR00081">
    <property type="entry name" value="GDHRDH"/>
</dbReference>
<evidence type="ECO:0008006" key="6">
    <source>
        <dbReference type="Google" id="ProtNLM"/>
    </source>
</evidence>
<evidence type="ECO:0000313" key="4">
    <source>
        <dbReference type="EMBL" id="CAK1603786.1"/>
    </source>
</evidence>
<evidence type="ECO:0000256" key="3">
    <source>
        <dbReference type="SAM" id="SignalP"/>
    </source>
</evidence>
<evidence type="ECO:0000256" key="2">
    <source>
        <dbReference type="RuleBase" id="RU000363"/>
    </source>
</evidence>
<dbReference type="PANTHER" id="PTHR43157">
    <property type="entry name" value="PHOSPHATIDYLINOSITOL-GLYCAN BIOSYNTHESIS CLASS F PROTEIN-RELATED"/>
    <property type="match status" value="1"/>
</dbReference>
<feature type="chain" id="PRO_5044010295" description="Retinol dehydrogenase 11" evidence="3">
    <location>
        <begin position="16"/>
        <end position="332"/>
    </location>
</feature>
<dbReference type="InterPro" id="IPR036291">
    <property type="entry name" value="NAD(P)-bd_dom_sf"/>
</dbReference>